<feature type="region of interest" description="Disordered" evidence="6">
    <location>
        <begin position="1"/>
        <end position="64"/>
    </location>
</feature>
<evidence type="ECO:0000256" key="3">
    <source>
        <dbReference type="ARBA" id="ARBA00022771"/>
    </source>
</evidence>
<name>A0A2P6VAX5_9CHLO</name>
<evidence type="ECO:0000256" key="4">
    <source>
        <dbReference type="ARBA" id="ARBA00022833"/>
    </source>
</evidence>
<keyword evidence="2" id="KW-0479">Metal-binding</keyword>
<dbReference type="GO" id="GO:0008270">
    <property type="term" value="F:zinc ion binding"/>
    <property type="evidence" value="ECO:0007669"/>
    <property type="project" value="UniProtKB-KW"/>
</dbReference>
<feature type="compositionally biased region" description="Low complexity" evidence="6">
    <location>
        <begin position="92"/>
        <end position="106"/>
    </location>
</feature>
<keyword evidence="9" id="KW-1185">Reference proteome</keyword>
<dbReference type="SUPFAM" id="SSF57716">
    <property type="entry name" value="Glucocorticoid receptor-like (DNA-binding domain)"/>
    <property type="match status" value="1"/>
</dbReference>
<dbReference type="PANTHER" id="PTHR14445:SF36">
    <property type="entry name" value="FI03272P-RELATED"/>
    <property type="match status" value="1"/>
</dbReference>
<dbReference type="Gene3D" id="3.30.1740.10">
    <property type="entry name" value="Zinc finger, PARP-type"/>
    <property type="match status" value="1"/>
</dbReference>
<dbReference type="AlphaFoldDB" id="A0A2P6VAX5"/>
<dbReference type="PANTHER" id="PTHR14445">
    <property type="entry name" value="GRB10 INTERACTING GYF PROTEIN"/>
    <property type="match status" value="1"/>
</dbReference>
<evidence type="ECO:0000313" key="8">
    <source>
        <dbReference type="EMBL" id="PSC71252.1"/>
    </source>
</evidence>
<organism evidence="8 9">
    <name type="scientific">Micractinium conductrix</name>
    <dbReference type="NCBI Taxonomy" id="554055"/>
    <lineage>
        <taxon>Eukaryota</taxon>
        <taxon>Viridiplantae</taxon>
        <taxon>Chlorophyta</taxon>
        <taxon>core chlorophytes</taxon>
        <taxon>Trebouxiophyceae</taxon>
        <taxon>Chlorellales</taxon>
        <taxon>Chlorellaceae</taxon>
        <taxon>Chlorella clade</taxon>
        <taxon>Micractinium</taxon>
    </lineage>
</organism>
<sequence length="642" mass="67758">MQHGELPQQAAAEAAAAEAAAAEAPAAASPAAAAAAAGTPLQRRERRRPRDDEGGTDEPPPPVVFHDAVTLRQEADRPMLENILHFHRLPPQQVQQAQQARQAQQAPRWRSDRPLSDAEREFVGAVIEHRRERLLHKIDDKVPIPYGVVVPARFRPRDSAGFALKRPYKTRNGMPHNLGRQFFSNFKSEDESGFVWADGTEAFSAAAGERFLDWAEDTGAAALLVHPGGVEMDPDFERKPAGNYKIGYAPTGRATCQGCKELIEKGTLRQGVEISIDGCEGWWKWRHWECVTNRLVSNMVGPRWMVGFEDLEPEDQARVADTFAVPPEPKPLKAPARKKAKVEAEAEEVPAGETIAAIKPKRKPRGKAAAATAAAAEAATEAATAVATAAAQQAVAAAAAAAQQAAAAAAAGVPPELLHYFSGPMGHITLMRQMAQQMMPAAAAAPGAAAAPTEAVSCGGLAALPLPLLPLPGVSAGSSGASTGLEASFPALEASWLVGLAAATAVQQEVQAQVKAEPEVKPKAKPAARRGGARGGGAKKAAAVKEEPVVAGEGQGEEAPAPAARRTRGKRVVVTLSFEEEEEEVMPLRTTRRTRGQKAAAAPAAGPEGEAPAAAAKKAPARRLRKKRGAEDEDDEWVPAHQ</sequence>
<feature type="compositionally biased region" description="Basic residues" evidence="6">
    <location>
        <begin position="523"/>
        <end position="532"/>
    </location>
</feature>
<gene>
    <name evidence="8" type="ORF">C2E20_5208</name>
</gene>
<dbReference type="GO" id="GO:0003677">
    <property type="term" value="F:DNA binding"/>
    <property type="evidence" value="ECO:0007669"/>
    <property type="project" value="InterPro"/>
</dbReference>
<feature type="compositionally biased region" description="Low complexity" evidence="6">
    <location>
        <begin position="549"/>
        <end position="564"/>
    </location>
</feature>
<dbReference type="PROSITE" id="PS50064">
    <property type="entry name" value="ZF_PARP_2"/>
    <property type="match status" value="1"/>
</dbReference>
<feature type="region of interest" description="Disordered" evidence="6">
    <location>
        <begin position="92"/>
        <end position="116"/>
    </location>
</feature>
<feature type="region of interest" description="Disordered" evidence="6">
    <location>
        <begin position="513"/>
        <end position="642"/>
    </location>
</feature>
<dbReference type="InterPro" id="IPR001510">
    <property type="entry name" value="Znf_PARP"/>
</dbReference>
<dbReference type="OrthoDB" id="516958at2759"/>
<evidence type="ECO:0000259" key="7">
    <source>
        <dbReference type="PROSITE" id="PS50064"/>
    </source>
</evidence>
<dbReference type="SMART" id="SM01336">
    <property type="entry name" value="zf-PARP"/>
    <property type="match status" value="1"/>
</dbReference>
<dbReference type="Pfam" id="PF00645">
    <property type="entry name" value="zf-PARP"/>
    <property type="match status" value="1"/>
</dbReference>
<dbReference type="Proteomes" id="UP000239649">
    <property type="component" value="Unassembled WGS sequence"/>
</dbReference>
<dbReference type="InterPro" id="IPR051640">
    <property type="entry name" value="GRB10-interact_GYF"/>
</dbReference>
<dbReference type="GO" id="GO:0005634">
    <property type="term" value="C:nucleus"/>
    <property type="evidence" value="ECO:0007669"/>
    <property type="project" value="UniProtKB-SubCell"/>
</dbReference>
<evidence type="ECO:0000313" key="9">
    <source>
        <dbReference type="Proteomes" id="UP000239649"/>
    </source>
</evidence>
<feature type="compositionally biased region" description="Low complexity" evidence="6">
    <location>
        <begin position="10"/>
        <end position="37"/>
    </location>
</feature>
<feature type="compositionally biased region" description="Low complexity" evidence="6">
    <location>
        <begin position="597"/>
        <end position="618"/>
    </location>
</feature>
<comment type="caution">
    <text evidence="8">The sequence shown here is derived from an EMBL/GenBank/DDBJ whole genome shotgun (WGS) entry which is preliminary data.</text>
</comment>
<evidence type="ECO:0000256" key="5">
    <source>
        <dbReference type="ARBA" id="ARBA00023242"/>
    </source>
</evidence>
<dbReference type="GO" id="GO:0005829">
    <property type="term" value="C:cytosol"/>
    <property type="evidence" value="ECO:0007669"/>
    <property type="project" value="TreeGrafter"/>
</dbReference>
<feature type="domain" description="PARP-type" evidence="7">
    <location>
        <begin position="244"/>
        <end position="321"/>
    </location>
</feature>
<reference evidence="8 9" key="1">
    <citation type="journal article" date="2018" name="Plant J.">
        <title>Genome sequences of Chlorella sorokiniana UTEX 1602 and Micractinium conductrix SAG 241.80: implications to maltose excretion by a green alga.</title>
        <authorList>
            <person name="Arriola M.B."/>
            <person name="Velmurugan N."/>
            <person name="Zhang Y."/>
            <person name="Plunkett M.H."/>
            <person name="Hondzo H."/>
            <person name="Barney B.M."/>
        </authorList>
    </citation>
    <scope>NUCLEOTIDE SEQUENCE [LARGE SCALE GENOMIC DNA]</scope>
    <source>
        <strain evidence="8 9">SAG 241.80</strain>
    </source>
</reference>
<dbReference type="InterPro" id="IPR036957">
    <property type="entry name" value="Znf_PARP_sf"/>
</dbReference>
<accession>A0A2P6VAX5</accession>
<keyword evidence="3" id="KW-0863">Zinc-finger</keyword>
<dbReference type="EMBL" id="LHPF02000015">
    <property type="protein sequence ID" value="PSC71252.1"/>
    <property type="molecule type" value="Genomic_DNA"/>
</dbReference>
<protein>
    <submittedName>
        <fullName evidence="8">Subunit of cis-Golgi transport vesicle tethering complex -Sec34p isoform C</fullName>
    </submittedName>
</protein>
<proteinExistence type="predicted"/>
<feature type="compositionally biased region" description="Basic residues" evidence="6">
    <location>
        <begin position="619"/>
        <end position="628"/>
    </location>
</feature>
<keyword evidence="5" id="KW-0539">Nucleus</keyword>
<feature type="compositionally biased region" description="Acidic residues" evidence="6">
    <location>
        <begin position="631"/>
        <end position="642"/>
    </location>
</feature>
<keyword evidence="4" id="KW-0862">Zinc</keyword>
<evidence type="ECO:0000256" key="2">
    <source>
        <dbReference type="ARBA" id="ARBA00022723"/>
    </source>
</evidence>
<evidence type="ECO:0000256" key="6">
    <source>
        <dbReference type="SAM" id="MobiDB-lite"/>
    </source>
</evidence>
<comment type="subcellular location">
    <subcellularLocation>
        <location evidence="1">Nucleus</location>
    </subcellularLocation>
</comment>
<dbReference type="STRING" id="554055.A0A2P6VAX5"/>
<evidence type="ECO:0000256" key="1">
    <source>
        <dbReference type="ARBA" id="ARBA00004123"/>
    </source>
</evidence>